<dbReference type="InterPro" id="IPR039708">
    <property type="entry name" value="MT1774/Rv1733c-like"/>
</dbReference>
<organism evidence="2 3">
    <name type="scientific">Mycolicibacterium parafortuitum</name>
    <name type="common">Mycobacterium parafortuitum</name>
    <dbReference type="NCBI Taxonomy" id="39692"/>
    <lineage>
        <taxon>Bacteria</taxon>
        <taxon>Bacillati</taxon>
        <taxon>Actinomycetota</taxon>
        <taxon>Actinomycetes</taxon>
        <taxon>Mycobacteriales</taxon>
        <taxon>Mycobacteriaceae</taxon>
        <taxon>Mycolicibacterium</taxon>
    </lineage>
</organism>
<protein>
    <submittedName>
        <fullName evidence="2">Putative membrane protein</fullName>
    </submittedName>
</protein>
<dbReference type="STRING" id="39692.BST38_19480"/>
<evidence type="ECO:0000256" key="1">
    <source>
        <dbReference type="SAM" id="Phobius"/>
    </source>
</evidence>
<dbReference type="AlphaFoldDB" id="A0A375YMX9"/>
<dbReference type="EMBL" id="UEGS01000001">
    <property type="protein sequence ID" value="SRX82505.1"/>
    <property type="molecule type" value="Genomic_DNA"/>
</dbReference>
<name>A0A375YMX9_MYCPF</name>
<accession>A0A375YMX9</accession>
<keyword evidence="1" id="KW-0472">Membrane</keyword>
<sequence length="196" mass="20921">MQTATLPLMVWLRRLMLPHPLVRAADRIESAAILVIAVLALLAVPVAGAVGTAQYDHLRHTFAADREALHEVRASAVSDSRTDPGGYQTSYRTDVQWVFGGELHRAEIVTPGMSGGEEMVLQVDDEGHPAGPVPSDQDAAVEAVMTAVLVWSAVVGVALAVGVMVRIRLNLTRFAAWDRELTDLVGDGGHQSNGPS</sequence>
<dbReference type="PANTHER" id="PTHR42305:SF1">
    <property type="entry name" value="MEMBRANE PROTEIN RV1733C-RELATED"/>
    <property type="match status" value="1"/>
</dbReference>
<dbReference type="PANTHER" id="PTHR42305">
    <property type="entry name" value="MEMBRANE PROTEIN RV1733C-RELATED"/>
    <property type="match status" value="1"/>
</dbReference>
<feature type="transmembrane region" description="Helical" evidence="1">
    <location>
        <begin position="143"/>
        <end position="165"/>
    </location>
</feature>
<evidence type="ECO:0000313" key="2">
    <source>
        <dbReference type="EMBL" id="SRX82505.1"/>
    </source>
</evidence>
<proteinExistence type="predicted"/>
<evidence type="ECO:0000313" key="3">
    <source>
        <dbReference type="Proteomes" id="UP000252008"/>
    </source>
</evidence>
<keyword evidence="3" id="KW-1185">Reference proteome</keyword>
<dbReference type="Proteomes" id="UP000252008">
    <property type="component" value="Unassembled WGS sequence"/>
</dbReference>
<gene>
    <name evidence="2" type="ORF">MPP7335_04265</name>
</gene>
<dbReference type="RefSeq" id="WP_083145100.1">
    <property type="nucleotide sequence ID" value="NZ_MVID01000019.1"/>
</dbReference>
<keyword evidence="1" id="KW-1133">Transmembrane helix</keyword>
<reference evidence="2 3" key="1">
    <citation type="submission" date="2018-05" db="EMBL/GenBank/DDBJ databases">
        <authorList>
            <consortium name="IHU Genomes"/>
        </authorList>
    </citation>
    <scope>NUCLEOTIDE SEQUENCE [LARGE SCALE GENOMIC DNA]</scope>
    <source>
        <strain evidence="2 3">P7335</strain>
    </source>
</reference>
<keyword evidence="1" id="KW-0812">Transmembrane</keyword>